<dbReference type="InterPro" id="IPR044788">
    <property type="entry name" value="X8_dom_prot"/>
</dbReference>
<protein>
    <recommendedName>
        <fullName evidence="4">X8 domain-containing protein</fullName>
    </recommendedName>
</protein>
<dbReference type="EMBL" id="RWGY01000026">
    <property type="protein sequence ID" value="TVU23100.1"/>
    <property type="molecule type" value="Genomic_DNA"/>
</dbReference>
<dbReference type="Gramene" id="TVU23100">
    <property type="protein sequence ID" value="TVU23100"/>
    <property type="gene ID" value="EJB05_32839"/>
</dbReference>
<dbReference type="GO" id="GO:0009506">
    <property type="term" value="C:plasmodesma"/>
    <property type="evidence" value="ECO:0007669"/>
    <property type="project" value="UniProtKB-ARBA"/>
</dbReference>
<keyword evidence="6" id="KW-1185">Reference proteome</keyword>
<evidence type="ECO:0000259" key="4">
    <source>
        <dbReference type="SMART" id="SM00768"/>
    </source>
</evidence>
<dbReference type="OrthoDB" id="1932225at2759"/>
<reference evidence="5 6" key="1">
    <citation type="journal article" date="2019" name="Sci. Rep.">
        <title>A high-quality genome of Eragrostis curvula grass provides insights into Poaceae evolution and supports new strategies to enhance forage quality.</title>
        <authorList>
            <person name="Carballo J."/>
            <person name="Santos B.A.C.M."/>
            <person name="Zappacosta D."/>
            <person name="Garbus I."/>
            <person name="Selva J.P."/>
            <person name="Gallo C.A."/>
            <person name="Diaz A."/>
            <person name="Albertini E."/>
            <person name="Caccamo M."/>
            <person name="Echenique V."/>
        </authorList>
    </citation>
    <scope>NUCLEOTIDE SEQUENCE [LARGE SCALE GENOMIC DNA]</scope>
    <source>
        <strain evidence="6">cv. Victoria</strain>
        <tissue evidence="5">Leaf</tissue>
    </source>
</reference>
<evidence type="ECO:0000313" key="6">
    <source>
        <dbReference type="Proteomes" id="UP000324897"/>
    </source>
</evidence>
<feature type="region of interest" description="Disordered" evidence="2">
    <location>
        <begin position="328"/>
        <end position="351"/>
    </location>
</feature>
<dbReference type="AlphaFoldDB" id="A0A5J9UIU1"/>
<evidence type="ECO:0000256" key="2">
    <source>
        <dbReference type="SAM" id="MobiDB-lite"/>
    </source>
</evidence>
<accession>A0A5J9UIU1</accession>
<organism evidence="5 6">
    <name type="scientific">Eragrostis curvula</name>
    <name type="common">weeping love grass</name>
    <dbReference type="NCBI Taxonomy" id="38414"/>
    <lineage>
        <taxon>Eukaryota</taxon>
        <taxon>Viridiplantae</taxon>
        <taxon>Streptophyta</taxon>
        <taxon>Embryophyta</taxon>
        <taxon>Tracheophyta</taxon>
        <taxon>Spermatophyta</taxon>
        <taxon>Magnoliopsida</taxon>
        <taxon>Liliopsida</taxon>
        <taxon>Poales</taxon>
        <taxon>Poaceae</taxon>
        <taxon>PACMAD clade</taxon>
        <taxon>Chloridoideae</taxon>
        <taxon>Eragrostideae</taxon>
        <taxon>Eragrostidinae</taxon>
        <taxon>Eragrostis</taxon>
    </lineage>
</organism>
<proteinExistence type="predicted"/>
<feature type="region of interest" description="Disordered" evidence="2">
    <location>
        <begin position="111"/>
        <end position="130"/>
    </location>
</feature>
<dbReference type="Pfam" id="PF07983">
    <property type="entry name" value="X8"/>
    <property type="match status" value="1"/>
</dbReference>
<feature type="domain" description="X8" evidence="4">
    <location>
        <begin position="36"/>
        <end position="116"/>
    </location>
</feature>
<gene>
    <name evidence="5" type="ORF">EJB05_32839</name>
</gene>
<evidence type="ECO:0000313" key="5">
    <source>
        <dbReference type="EMBL" id="TVU23100.1"/>
    </source>
</evidence>
<name>A0A5J9UIU1_9POAL</name>
<dbReference type="SMART" id="SM00768">
    <property type="entry name" value="X8"/>
    <property type="match status" value="1"/>
</dbReference>
<evidence type="ECO:0000256" key="3">
    <source>
        <dbReference type="SAM" id="SignalP"/>
    </source>
</evidence>
<feature type="chain" id="PRO_5023873905" description="X8 domain-containing protein" evidence="3">
    <location>
        <begin position="27"/>
        <end position="351"/>
    </location>
</feature>
<dbReference type="Proteomes" id="UP000324897">
    <property type="component" value="Unassembled WGS sequence"/>
</dbReference>
<dbReference type="PANTHER" id="PTHR31044">
    <property type="entry name" value="BETA-1,3 GLUCANASE"/>
    <property type="match status" value="1"/>
</dbReference>
<dbReference type="PANTHER" id="PTHR31044:SF57">
    <property type="entry name" value="CARBOHYDRATE-BINDING X8 DOMAIN SUPERFAMILY PROTEIN"/>
    <property type="match status" value="1"/>
</dbReference>
<sequence length="351" mass="37734">MARGAQPSSSLLLFSLGLVLLYFASGSTIRLAEGKTWCVAKPSASNEILALNLDYACSQVSCAVIQKGGPCYYPDNLVSRAAVAMNLYYAANGRHAWNCYFNNSAIVVQSDPREKKGKRNPHNQQRGDGSAIISSHPSSWRMAFSRHGGFFASLQRVEERLALEEPSPPISDTTASSSSPLVFLDPAAPISATAASDSGPAALDFLTEPPNPMEEEMCGEEEEDDDIARLMALLGLSPPRDNLIHGGDDDDDSGGCDCSGADGFLGKVVGVVGPKCQREKTRLHAWIHHFYDAGKRREPARLAHLLLAKKASSSSSSSHAFAFPPTVKEFLDRDAPPRPCSTEPSPLKTDN</sequence>
<comment type="caution">
    <text evidence="5">The sequence shown here is derived from an EMBL/GenBank/DDBJ whole genome shotgun (WGS) entry which is preliminary data.</text>
</comment>
<keyword evidence="1 3" id="KW-0732">Signal</keyword>
<dbReference type="Gene3D" id="1.20.58.1040">
    <property type="match status" value="1"/>
</dbReference>
<feature type="signal peptide" evidence="3">
    <location>
        <begin position="1"/>
        <end position="26"/>
    </location>
</feature>
<dbReference type="InterPro" id="IPR012946">
    <property type="entry name" value="X8"/>
</dbReference>
<evidence type="ECO:0000256" key="1">
    <source>
        <dbReference type="ARBA" id="ARBA00022729"/>
    </source>
</evidence>